<name>A0A068LM10_9ZZZZ</name>
<protein>
    <submittedName>
        <fullName evidence="1">Uncharacterized protein</fullName>
    </submittedName>
</protein>
<organism evidence="1">
    <name type="scientific">uncultured prokaryote</name>
    <dbReference type="NCBI Taxonomy" id="198431"/>
    <lineage>
        <taxon>unclassified sequences</taxon>
        <taxon>environmental samples</taxon>
    </lineage>
</organism>
<feature type="non-terminal residue" evidence="1">
    <location>
        <position position="27"/>
    </location>
</feature>
<dbReference type="AlphaFoldDB" id="A0A068LM10"/>
<sequence length="27" mass="3036">MKKIICITLMMALCLVSPHKAFAIDFP</sequence>
<dbReference type="EMBL" id="KF790700">
    <property type="protein sequence ID" value="AIE47611.1"/>
    <property type="molecule type" value="Genomic_DNA"/>
</dbReference>
<proteinExistence type="predicted"/>
<accession>A0A068LM10</accession>
<evidence type="ECO:0000313" key="1">
    <source>
        <dbReference type="EMBL" id="AIE47611.1"/>
    </source>
</evidence>
<reference evidence="1" key="1">
    <citation type="journal article" date="2014" name="BMC Genomics">
        <title>Metasecretome-selective phage display approach for mining the functional potential of a rumen microbial community.</title>
        <authorList>
            <person name="Ciric M."/>
            <person name="Moon C.D."/>
            <person name="Leahy S.C."/>
            <person name="Creevey C.J."/>
            <person name="Altermann E."/>
            <person name="Attwood G.T."/>
            <person name="Rakonjac J."/>
            <person name="Gagic D."/>
        </authorList>
    </citation>
    <scope>NUCLEOTIDE SEQUENCE</scope>
</reference>